<feature type="compositionally biased region" description="Polar residues" evidence="1">
    <location>
        <begin position="39"/>
        <end position="63"/>
    </location>
</feature>
<proteinExistence type="predicted"/>
<feature type="compositionally biased region" description="Polar residues" evidence="1">
    <location>
        <begin position="3198"/>
        <end position="3212"/>
    </location>
</feature>
<accession>A0AAW0CIK1</accession>
<evidence type="ECO:0000313" key="2">
    <source>
        <dbReference type="EMBL" id="KAK7038661.1"/>
    </source>
</evidence>
<feature type="region of interest" description="Disordered" evidence="1">
    <location>
        <begin position="3192"/>
        <end position="3212"/>
    </location>
</feature>
<name>A0AAW0CIK1_9AGAR</name>
<evidence type="ECO:0000313" key="3">
    <source>
        <dbReference type="Proteomes" id="UP001362999"/>
    </source>
</evidence>
<gene>
    <name evidence="2" type="ORF">R3P38DRAFT_2770881</name>
</gene>
<keyword evidence="3" id="KW-1185">Reference proteome</keyword>
<feature type="region of interest" description="Disordered" evidence="1">
    <location>
        <begin position="1"/>
        <end position="63"/>
    </location>
</feature>
<organism evidence="2 3">
    <name type="scientific">Favolaschia claudopus</name>
    <dbReference type="NCBI Taxonomy" id="2862362"/>
    <lineage>
        <taxon>Eukaryota</taxon>
        <taxon>Fungi</taxon>
        <taxon>Dikarya</taxon>
        <taxon>Basidiomycota</taxon>
        <taxon>Agaricomycotina</taxon>
        <taxon>Agaricomycetes</taxon>
        <taxon>Agaricomycetidae</taxon>
        <taxon>Agaricales</taxon>
        <taxon>Marasmiineae</taxon>
        <taxon>Mycenaceae</taxon>
        <taxon>Favolaschia</taxon>
    </lineage>
</organism>
<dbReference type="EMBL" id="JAWWNJ010000017">
    <property type="protein sequence ID" value="KAK7038661.1"/>
    <property type="molecule type" value="Genomic_DNA"/>
</dbReference>
<reference evidence="2 3" key="1">
    <citation type="journal article" date="2024" name="J Genomics">
        <title>Draft genome sequencing and assembly of Favolaschia claudopus CIRM-BRFM 2984 isolated from oak limbs.</title>
        <authorList>
            <person name="Navarro D."/>
            <person name="Drula E."/>
            <person name="Chaduli D."/>
            <person name="Cazenave R."/>
            <person name="Ahrendt S."/>
            <person name="Wang J."/>
            <person name="Lipzen A."/>
            <person name="Daum C."/>
            <person name="Barry K."/>
            <person name="Grigoriev I.V."/>
            <person name="Favel A."/>
            <person name="Rosso M.N."/>
            <person name="Martin F."/>
        </authorList>
    </citation>
    <scope>NUCLEOTIDE SEQUENCE [LARGE SCALE GENOMIC DNA]</scope>
    <source>
        <strain evidence="2 3">CIRM-BRFM 2984</strain>
    </source>
</reference>
<evidence type="ECO:0000256" key="1">
    <source>
        <dbReference type="SAM" id="MobiDB-lite"/>
    </source>
</evidence>
<comment type="caution">
    <text evidence="2">The sequence shown here is derived from an EMBL/GenBank/DDBJ whole genome shotgun (WGS) entry which is preliminary data.</text>
</comment>
<sequence length="3212" mass="359746">MPSYGNGELGTQFLQKGPKTRGIRGNNDSVGGNRGQLRKNASQIQGIRSNSWNREQHESSQNLRTWTESLGRIEGTEQGYKRIQAAIKAKDKSVVLSKYAGLFSTGFAFKAKQYKSLVIWLGSGTLTDENEGPTLQSKLNAIQQGNPAAETLRDGIQEDVGELAAHSCPLERKGNHRAPNQQKDMFKWSATDIRLDHYAQENCLKYLAERDRTLIISSVEKGHFPSFLFGTEHGLELKRLNGARRVDYHRVNRTSQRDKCTASIEYTSLIGLQNYALRVSGVLASFRDIDFNGGQASKTAIDQIRNPARQYQGTDVKVSGPTPPTESTKIQNFFGSFGKEIEEHTILIISSENQGPESAFLFGGFGGLEGFWGWIRGVELKGLSRATSVYRRRSKRRVVEGEVLSIAAHWWSKTTKQYKSLVIWLGSGTLTDENEGPTLQSKLNAIQQGNPAAETLSKAMLGLRDGIQEDVGELAAHSCPLERKGNHRAPNQQKDMFKWSATDIRLDHYAQENCLKYLAERDRTLIISSVEKGHFPSFLFGTEHGLELKRLNGARRVDYHRVNRTSQRGQASKTAIDQIRNPARQYQGTDVKVELKGLSRATSVYRRRSKRRVVEGEVLSIAAHWWSKTKHAIQQGNAGVRDGIQEDVGELAAHSCPLERKGNHRAPNQQKDMFKWSATDIRLDHYAQENCLKYLAERDRTLIISSVEKGAFSIFPFWDGTWGDKHRKLQLIKYGIQQGNTKAQTLSFGKEIEEHTILIISSENQGPESAFLFGGFGGLEGFWGWIRGVELKGLSRATSVYRRRSKRRVVEGEVLSIAAHWWSKTTKQYKSLVIWLGSGTLTDENEGPTLQSKLNAIQQGNPAAETLRKFFGLFGMKTLEHAIQQGNAGVRDGIQEDVGELAAHSCPLERKGNHRAPNQQKDMFKWERNRYKAGPLCTRELSEVPRRERPNPNNLIRGKGGIFHLSFLGRNMGDKHRKLQLIKYGIQQGNTKAQTLSFGKEIEEHTILIISSENQGPESAFLFGGFGGLEGFWGWIRGVELKGLSRATSVYRRRSKRRVVEGEVLSIAAHWWSKTTKQYKSLVIWLGSGTLTDENEGPTLQSKLNAIQQGNPAAETLRDGIQEDVGELAAHSCPLERKGNHRAPNQQKDMFKWSATDIRLDHYAQENCLKYLAERDRTLIISSVEKGHFPSFLFGTEHGLELKRLNGARRVDYHRVNRTSQRDKCTASIEYTSLIGLQNYALRVSGVLASFRDIDFNGGQASKTAIDQIRNPARQYQGTDVKVSGPTPPTESTKIQNFFGSFGKEIEEHTILIISSENQGPESAFLFGGFGGLEGFWGWIRGVELKGLSRATSVYRRRSKRRVVEGEVLSIAAHWWSKTTKQYKSLVIWLGSGTSTDENEGPTLQSKLNAIQQGNPAAETLRDGIQEDVGELAAHSCPLERKGNHRAPNQQKDMFKWSATDIRLDHYAQENCLKYLAERDRTLIISSVEKGHFPSFLFGTEHGLELKRLNGARRVDYHRVNRTSQRDKCTASIEYTSLIGLQNYALRVSGVLASFRDIDFNGGQASKTAIDQIRNPARQYQGTDVKVSGPTPPTESTKIQNFFGSFGKEIEEHTILIISSENQGPESAFLFGGFGGLEGFWGWIRGVELKGLSRATSVYRRRSKRRVVEGEVLSIAAHWWSKTTKQYKSLVIWLGSGTLTDENEGPTLQSKLNAIQQGNPAAETLRDGIQEDVGELAAHSCPLERKGNHRAPNQQKDMFKWSATDIRLDHYAQENCLKYLAERDRTLIISSVEKGHFPSFLFGTEHGLELKRLNGARRVDYHRVNRTSQRDKCTASIEYTSLIGLQNYALRVSGVLASFRDIDFNGGQASKTAIDQIRNPARQYQGTDVKVSGPTPPTESTKIQNFFGSFGKEIEEHTILIISSENQGPESAFLFGGFGGLEGFWGWIRGVELKGLSRATSVYRRRSKRRVVEGEVLSIAAHWWSKTTKQYKSLVIWLGSGTLTDENEGPTLQSKLNAIQQGNPAAETLRDGIQEDVGELAAHSCPLERKGNHRAPNQQKDMFKWSATDIRLDHYAQENCLKYLAERDRTLIISSVEKGHFPSFLFGTEHGLELKRLNGARRVDYHRVNRTSQRDKCTASIEYTSLIGLQNYALRVSGVLASFRDIDFNGGQASKTAIDQIRNPARQYQGTDVKVSGPTPPTESTKIQNFFGSFGKEIEEHTILIISSENQGPESAFLFGGFGGLEGFWGWIRGVELKGLSRATSVYRRRSKRRVVEGEVLSIAAHWWSKTTKQYKSLVIWLGSGTLTDENEGPTLQSKLNAIQQGNPAAETLRDGIQEDVGELAAHSCPLERKGNHRAPNQQKDMFKWSATDIRLDHYAQENCLKYLAERDRTLIISSVEKGHFPSFLFGTEHGLELKRLNGARRVDYHRVNRTSQRDKCTASIEYTSLIGLQNYALRVSGVLASFRDIDFNGGQASKTAIDQIRNPARQYQGTDVKVSGPTPPTESTKIQNFFGSFGKEIEEHTILIISSENQGPESAFLFGGFGGLEGFWGWIRGVELKGLSRATSVYRRRSKRRVVEGEVLSIAAHWWSKTTKQYKSLVIWLGSGTLTDENEGPTLQSKLNAIQQGNPAAETLRDGIQEDVGELAAHSCPLERKGNHRAPNQQKDMFKWSATDIRLDHYAQENCLKYLAERDRTLIISSVVKGHFPSFLFGTEHGLELKRLNGARRVDYHRVNRTSQRDKCTASIEYTSLIGLQNYALRVSGVLASFRDIDFNGGQASKTAIDQIRNPARQYQGTDVKVSGPTPPTESTKIQNFFGSFGKEIEEHTILIISSENQGPESAFLFGGFGGLEGFWGWIRGVELKGLSRATSVYRRRSKRRVVEGEVLSIAAHWWSKTTKQYKSLVIWLGSGTLTDENEGPTLQSKLNAIQQGNPAAETLRDGIQEDVGELAAHSCPLERKGNHRAPNQQKDMFKWSATDIRLDHYAQENCLKYLAERDRTLIISSVEKGHFPSFLFGTEHGLELKRLNGARRVDYHRVNRTSQRDKCTASIEYTSLIGLQNYALRVSGVLASFRDIDFNGGQASKTAIDQIRNPIYFPNATASCEWLSAFSEPFSEQLIGILRSGGLSNAHLSYNELRPSGRCRALLAIFPGNPLTDSVKEGPETAELSPRLTPWEGIQPKIVIHPLKPPEFTPRTGIQPNRINIPQLSA</sequence>
<protein>
    <submittedName>
        <fullName evidence="2">Uncharacterized protein</fullName>
    </submittedName>
</protein>
<dbReference type="Proteomes" id="UP001362999">
    <property type="component" value="Unassembled WGS sequence"/>
</dbReference>